<evidence type="ECO:0000256" key="1">
    <source>
        <dbReference type="ARBA" id="ARBA00004429"/>
    </source>
</evidence>
<feature type="transmembrane region" description="Helical" evidence="7">
    <location>
        <begin position="217"/>
        <end position="235"/>
    </location>
</feature>
<dbReference type="EMBL" id="BARW01027086">
    <property type="protein sequence ID" value="GAJ12565.1"/>
    <property type="molecule type" value="Genomic_DNA"/>
</dbReference>
<evidence type="ECO:0000256" key="7">
    <source>
        <dbReference type="SAM" id="Phobius"/>
    </source>
</evidence>
<keyword evidence="3" id="KW-0997">Cell inner membrane</keyword>
<feature type="non-terminal residue" evidence="9">
    <location>
        <position position="257"/>
    </location>
</feature>
<dbReference type="GO" id="GO:0022857">
    <property type="term" value="F:transmembrane transporter activity"/>
    <property type="evidence" value="ECO:0007669"/>
    <property type="project" value="TreeGrafter"/>
</dbReference>
<protein>
    <recommendedName>
        <fullName evidence="8">TRAP C4-dicarboxylate transport system permease DctM subunit domain-containing protein</fullName>
    </recommendedName>
</protein>
<evidence type="ECO:0000256" key="4">
    <source>
        <dbReference type="ARBA" id="ARBA00022692"/>
    </source>
</evidence>
<feature type="transmembrane region" description="Helical" evidence="7">
    <location>
        <begin position="99"/>
        <end position="121"/>
    </location>
</feature>
<keyword evidence="2" id="KW-1003">Cell membrane</keyword>
<evidence type="ECO:0000256" key="2">
    <source>
        <dbReference type="ARBA" id="ARBA00022475"/>
    </source>
</evidence>
<feature type="domain" description="TRAP C4-dicarboxylate transport system permease DctM subunit" evidence="8">
    <location>
        <begin position="4"/>
        <end position="254"/>
    </location>
</feature>
<keyword evidence="4 7" id="KW-0812">Transmembrane</keyword>
<dbReference type="InterPro" id="IPR004681">
    <property type="entry name" value="TRAP_DctM"/>
</dbReference>
<evidence type="ECO:0000259" key="8">
    <source>
        <dbReference type="Pfam" id="PF06808"/>
    </source>
</evidence>
<sequence length="257" mass="26357">ATLLVALFILLGSGLYVAFGLAGVGILGLELLADAGGIVGATMYNAICSYPLSAIPLFMFMGQIVLHGGLSDRLYQGVSQWTRVIPGGLTHSNIVSCSLFAAVSGSSLATAATIGTVAYPAQTERGYNPSLVTGSLAAGGTLGILIPPSINMIVYGAFVGVSVGKLFIGGVIPGFGLAALFMTYILFAAIINPSLGPAPDKVNRRYFLEAITALKDIWPMLLIIVTIIGGIYGGLMTPTEAAGISALIALIITAAYR</sequence>
<dbReference type="PANTHER" id="PTHR33362">
    <property type="entry name" value="SIALIC ACID TRAP TRANSPORTER PERMEASE PROTEIN SIAT-RELATED"/>
    <property type="match status" value="1"/>
</dbReference>
<reference evidence="9" key="1">
    <citation type="journal article" date="2014" name="Front. Microbiol.">
        <title>High frequency of phylogenetically diverse reductive dehalogenase-homologous genes in deep subseafloor sedimentary metagenomes.</title>
        <authorList>
            <person name="Kawai M."/>
            <person name="Futagami T."/>
            <person name="Toyoda A."/>
            <person name="Takaki Y."/>
            <person name="Nishi S."/>
            <person name="Hori S."/>
            <person name="Arai W."/>
            <person name="Tsubouchi T."/>
            <person name="Morono Y."/>
            <person name="Uchiyama I."/>
            <person name="Ito T."/>
            <person name="Fujiyama A."/>
            <person name="Inagaki F."/>
            <person name="Takami H."/>
        </authorList>
    </citation>
    <scope>NUCLEOTIDE SEQUENCE</scope>
    <source>
        <strain evidence="9">Expedition CK06-06</strain>
    </source>
</reference>
<organism evidence="9">
    <name type="scientific">marine sediment metagenome</name>
    <dbReference type="NCBI Taxonomy" id="412755"/>
    <lineage>
        <taxon>unclassified sequences</taxon>
        <taxon>metagenomes</taxon>
        <taxon>ecological metagenomes</taxon>
    </lineage>
</organism>
<evidence type="ECO:0000313" key="9">
    <source>
        <dbReference type="EMBL" id="GAJ12565.1"/>
    </source>
</evidence>
<dbReference type="AlphaFoldDB" id="X1VSA1"/>
<dbReference type="GO" id="GO:0005886">
    <property type="term" value="C:plasma membrane"/>
    <property type="evidence" value="ECO:0007669"/>
    <property type="project" value="UniProtKB-SubCell"/>
</dbReference>
<proteinExistence type="predicted"/>
<keyword evidence="5 7" id="KW-1133">Transmembrane helix</keyword>
<dbReference type="PANTHER" id="PTHR33362:SF5">
    <property type="entry name" value="C4-DICARBOXYLATE TRAP TRANSPORTER LARGE PERMEASE PROTEIN DCTM"/>
    <property type="match status" value="1"/>
</dbReference>
<name>X1VSA1_9ZZZZ</name>
<dbReference type="InterPro" id="IPR010656">
    <property type="entry name" value="DctM"/>
</dbReference>
<accession>X1VSA1</accession>
<gene>
    <name evidence="9" type="ORF">S12H4_44032</name>
</gene>
<evidence type="ECO:0000256" key="5">
    <source>
        <dbReference type="ARBA" id="ARBA00022989"/>
    </source>
</evidence>
<evidence type="ECO:0000256" key="6">
    <source>
        <dbReference type="ARBA" id="ARBA00023136"/>
    </source>
</evidence>
<keyword evidence="6 7" id="KW-0472">Membrane</keyword>
<feature type="transmembrane region" description="Helical" evidence="7">
    <location>
        <begin position="44"/>
        <end position="66"/>
    </location>
</feature>
<dbReference type="Pfam" id="PF06808">
    <property type="entry name" value="DctM"/>
    <property type="match status" value="1"/>
</dbReference>
<comment type="caution">
    <text evidence="9">The sequence shown here is derived from an EMBL/GenBank/DDBJ whole genome shotgun (WGS) entry which is preliminary data.</text>
</comment>
<comment type="subcellular location">
    <subcellularLocation>
        <location evidence="1">Cell inner membrane</location>
        <topology evidence="1">Multi-pass membrane protein</topology>
    </subcellularLocation>
</comment>
<feature type="non-terminal residue" evidence="9">
    <location>
        <position position="1"/>
    </location>
</feature>
<evidence type="ECO:0000256" key="3">
    <source>
        <dbReference type="ARBA" id="ARBA00022519"/>
    </source>
</evidence>